<dbReference type="Proteomes" id="UP000618579">
    <property type="component" value="Unassembled WGS sequence"/>
</dbReference>
<evidence type="ECO:0000256" key="1">
    <source>
        <dbReference type="SAM" id="SignalP"/>
    </source>
</evidence>
<accession>A0ABX1ZZ52</accession>
<protein>
    <recommendedName>
        <fullName evidence="4">YtxH domain-containing protein</fullName>
    </recommendedName>
</protein>
<feature type="chain" id="PRO_5045775406" description="YtxH domain-containing protein" evidence="1">
    <location>
        <begin position="20"/>
        <end position="72"/>
    </location>
</feature>
<dbReference type="EMBL" id="WHNZ01000081">
    <property type="protein sequence ID" value="NOV04340.1"/>
    <property type="molecule type" value="Genomic_DNA"/>
</dbReference>
<dbReference type="RefSeq" id="WP_171687142.1">
    <property type="nucleotide sequence ID" value="NZ_WHNZ01000081.1"/>
</dbReference>
<comment type="caution">
    <text evidence="2">The sequence shown here is derived from an EMBL/GenBank/DDBJ whole genome shotgun (WGS) entry which is preliminary data.</text>
</comment>
<keyword evidence="1" id="KW-0732">Signal</keyword>
<evidence type="ECO:0008006" key="4">
    <source>
        <dbReference type="Google" id="ProtNLM"/>
    </source>
</evidence>
<feature type="signal peptide" evidence="1">
    <location>
        <begin position="1"/>
        <end position="19"/>
    </location>
</feature>
<evidence type="ECO:0000313" key="2">
    <source>
        <dbReference type="EMBL" id="NOV04340.1"/>
    </source>
</evidence>
<proteinExistence type="predicted"/>
<sequence length="72" mass="7723">MKNKSLFAILLGAAAVALAVSPQGRKAIRKFAVKGTGAWFELKDQVKELTSDLAALQIEGKKDIEDPVPSEL</sequence>
<organism evidence="2 3">
    <name type="scientific">Paenibacillus planticolens</name>
    <dbReference type="NCBI Taxonomy" id="2654976"/>
    <lineage>
        <taxon>Bacteria</taxon>
        <taxon>Bacillati</taxon>
        <taxon>Bacillota</taxon>
        <taxon>Bacilli</taxon>
        <taxon>Bacillales</taxon>
        <taxon>Paenibacillaceae</taxon>
        <taxon>Paenibacillus</taxon>
    </lineage>
</organism>
<keyword evidence="3" id="KW-1185">Reference proteome</keyword>
<evidence type="ECO:0000313" key="3">
    <source>
        <dbReference type="Proteomes" id="UP000618579"/>
    </source>
</evidence>
<reference evidence="2 3" key="1">
    <citation type="submission" date="2019-10" db="EMBL/GenBank/DDBJ databases">
        <title>Description of Paenibacillus pedi sp. nov.</title>
        <authorList>
            <person name="Carlier A."/>
            <person name="Qi S."/>
        </authorList>
    </citation>
    <scope>NUCLEOTIDE SEQUENCE [LARGE SCALE GENOMIC DNA]</scope>
    <source>
        <strain evidence="2 3">LMG 31457</strain>
    </source>
</reference>
<gene>
    <name evidence="2" type="ORF">GC097_30645</name>
</gene>
<name>A0ABX1ZZ52_9BACL</name>